<organism evidence="4 5">
    <name type="scientific">Hallella mizrahii</name>
    <dbReference type="NCBI Taxonomy" id="2606637"/>
    <lineage>
        <taxon>Bacteria</taxon>
        <taxon>Pseudomonadati</taxon>
        <taxon>Bacteroidota</taxon>
        <taxon>Bacteroidia</taxon>
        <taxon>Bacteroidales</taxon>
        <taxon>Prevotellaceae</taxon>
        <taxon>Hallella</taxon>
    </lineage>
</organism>
<evidence type="ECO:0000256" key="2">
    <source>
        <dbReference type="SAM" id="MobiDB-lite"/>
    </source>
</evidence>
<dbReference type="Pfam" id="PF18291">
    <property type="entry name" value="HU-HIG"/>
    <property type="match status" value="1"/>
</dbReference>
<evidence type="ECO:0000313" key="5">
    <source>
        <dbReference type="Proteomes" id="UP000438914"/>
    </source>
</evidence>
<dbReference type="InterPro" id="IPR041607">
    <property type="entry name" value="HU-HIG"/>
</dbReference>
<dbReference type="RefSeq" id="WP_154533587.1">
    <property type="nucleotide sequence ID" value="NZ_VUNG01000007.1"/>
</dbReference>
<dbReference type="InterPro" id="IPR005902">
    <property type="entry name" value="HU_DNA-bd_put"/>
</dbReference>
<proteinExistence type="predicted"/>
<dbReference type="EMBL" id="VUNG01000007">
    <property type="protein sequence ID" value="MST84006.1"/>
    <property type="molecule type" value="Genomic_DNA"/>
</dbReference>
<feature type="compositionally biased region" description="Polar residues" evidence="2">
    <location>
        <begin position="162"/>
        <end position="179"/>
    </location>
</feature>
<dbReference type="NCBIfam" id="TIGR01201">
    <property type="entry name" value="HU_rel"/>
    <property type="match status" value="1"/>
</dbReference>
<comment type="caution">
    <text evidence="4">The sequence shown here is derived from an EMBL/GenBank/DDBJ whole genome shotgun (WGS) entry which is preliminary data.</text>
</comment>
<accession>A0A7K0KDK2</accession>
<keyword evidence="1 4" id="KW-0238">DNA-binding</keyword>
<dbReference type="InterPro" id="IPR010992">
    <property type="entry name" value="IHF-like_DNA-bd_dom_sf"/>
</dbReference>
<feature type="region of interest" description="Disordered" evidence="2">
    <location>
        <begin position="151"/>
        <end position="179"/>
    </location>
</feature>
<protein>
    <submittedName>
        <fullName evidence="4">DNA-binding protein</fullName>
    </submittedName>
</protein>
<dbReference type="AlphaFoldDB" id="A0A7K0KDK2"/>
<feature type="compositionally biased region" description="Acidic residues" evidence="2">
    <location>
        <begin position="151"/>
        <end position="161"/>
    </location>
</feature>
<reference evidence="4 5" key="1">
    <citation type="submission" date="2019-08" db="EMBL/GenBank/DDBJ databases">
        <title>In-depth cultivation of the pig gut microbiome towards novel bacterial diversity and tailored functional studies.</title>
        <authorList>
            <person name="Wylensek D."/>
            <person name="Hitch T.C.A."/>
            <person name="Clavel T."/>
        </authorList>
    </citation>
    <scope>NUCLEOTIDE SEQUENCE [LARGE SCALE GENOMIC DNA]</scope>
    <source>
        <strain evidence="4 5">LKV-178-WT-2A</strain>
    </source>
</reference>
<gene>
    <name evidence="4" type="ORF">FYJ73_04880</name>
</gene>
<keyword evidence="5" id="KW-1185">Reference proteome</keyword>
<evidence type="ECO:0000259" key="3">
    <source>
        <dbReference type="Pfam" id="PF18291"/>
    </source>
</evidence>
<dbReference type="Gene3D" id="4.10.520.10">
    <property type="entry name" value="IHF-like DNA-binding proteins"/>
    <property type="match status" value="1"/>
</dbReference>
<evidence type="ECO:0000313" key="4">
    <source>
        <dbReference type="EMBL" id="MST84006.1"/>
    </source>
</evidence>
<dbReference type="SUPFAM" id="SSF47729">
    <property type="entry name" value="IHF-like DNA-binding proteins"/>
    <property type="match status" value="1"/>
</dbReference>
<dbReference type="GO" id="GO:0003677">
    <property type="term" value="F:DNA binding"/>
    <property type="evidence" value="ECO:0007669"/>
    <property type="project" value="UniProtKB-KW"/>
</dbReference>
<name>A0A7K0KDK2_9BACT</name>
<evidence type="ECO:0000256" key="1">
    <source>
        <dbReference type="ARBA" id="ARBA00023125"/>
    </source>
</evidence>
<feature type="domain" description="HU" evidence="3">
    <location>
        <begin position="1"/>
        <end position="116"/>
    </location>
</feature>
<sequence>MSIYYRLYQNKMKNNKACGKYFARAVHTDMVDLDDISDIIERNCTLKRSDVKACLTELVEVMRDKMQSSNKVRINGLGIFKINIKSAGVTDPSEFKGNNITGYRVVFTPEHSVMKASGSYVDGKYVAKRVNNYYLLEGITAKHASQFGDVIEDSTATDDSEQSGSDTPTEGSGNKPTNA</sequence>
<dbReference type="Proteomes" id="UP000438914">
    <property type="component" value="Unassembled WGS sequence"/>
</dbReference>